<gene>
    <name evidence="3" type="ORF">UW92_C0004G0007</name>
</gene>
<keyword evidence="2" id="KW-0812">Transmembrane</keyword>
<evidence type="ECO:0000313" key="3">
    <source>
        <dbReference type="EMBL" id="KKT92224.1"/>
    </source>
</evidence>
<dbReference type="AlphaFoldDB" id="A0A0G1P768"/>
<feature type="transmembrane region" description="Helical" evidence="2">
    <location>
        <begin position="67"/>
        <end position="89"/>
    </location>
</feature>
<reference evidence="3 4" key="1">
    <citation type="journal article" date="2015" name="Nature">
        <title>rRNA introns, odd ribosomes, and small enigmatic genomes across a large radiation of phyla.</title>
        <authorList>
            <person name="Brown C.T."/>
            <person name="Hug L.A."/>
            <person name="Thomas B.C."/>
            <person name="Sharon I."/>
            <person name="Castelle C.J."/>
            <person name="Singh A."/>
            <person name="Wilkins M.J."/>
            <person name="Williams K.H."/>
            <person name="Banfield J.F."/>
        </authorList>
    </citation>
    <scope>NUCLEOTIDE SEQUENCE [LARGE SCALE GENOMIC DNA]</scope>
</reference>
<dbReference type="Proteomes" id="UP000033966">
    <property type="component" value="Unassembled WGS sequence"/>
</dbReference>
<protein>
    <recommendedName>
        <fullName evidence="5">DUF11 domain-containing protein</fullName>
    </recommendedName>
</protein>
<dbReference type="EMBL" id="LCKF01000004">
    <property type="protein sequence ID" value="KKT92224.1"/>
    <property type="molecule type" value="Genomic_DNA"/>
</dbReference>
<evidence type="ECO:0000256" key="2">
    <source>
        <dbReference type="SAM" id="Phobius"/>
    </source>
</evidence>
<comment type="caution">
    <text evidence="3">The sequence shown here is derived from an EMBL/GenBank/DDBJ whole genome shotgun (WGS) entry which is preliminary data.</text>
</comment>
<sequence>MSLDELEKEIYSYRKQKNEGTEEIPSEPLYSVHSSEGVKKGKEAIWDADAPKEESYEGRKTPIMKRIFIVAGVIAVLAVVGFFAVQYIFNVAGTSKDVGVEIFAPDHVYRGVPFEVTVQISSQADTFMRNANLTLTMTSGLVSLDSLNNKTVLIDSVGDLGGGSLTKKVYKFLSVGDPNSIQKVTAQLGYALGNSSARYEVKQEKQLTIDGPAISISVKKPDTVVGGSKFDLEVQYENLSDFSFPDVRLEMKYPTAFEFKSATLTPTSMNNYWQLGGLNTGSKGTLGISGDLQVSDQNSFNIPVDLYVSFLGQDYLVNEQLVTLSISPSPIHFDISLNGATDYVARAGDTLRYAIKYQNNSGIALADVVIRANLLGELFDFKTLQTNGNFNSLANSVTWNASNVPALHLLDPGASGEVSIQVRLASYFPIKSISDRNYSLKVSTEIDSPSVPYYLTADKTSAVAAMTTKIMGSAAVSTKTLYRDAASGIVNDGALPPQVNKPTEFTIHWFIKNYSTDLSNVTISAPLASGVRWTGVEKSNLDSVPLYNDRTNTVEWTIDKIPATRGALGDPIEVTFQVELTPNVTQVNQYARLLGQTTLKGTDGFTGMQITATADPIDTSLSQDPTVGQGQGIVSQ</sequence>
<keyword evidence="2" id="KW-1133">Transmembrane helix</keyword>
<proteinExistence type="predicted"/>
<accession>A0A0G1P768</accession>
<evidence type="ECO:0000313" key="4">
    <source>
        <dbReference type="Proteomes" id="UP000033966"/>
    </source>
</evidence>
<name>A0A0G1P768_9BACT</name>
<keyword evidence="2" id="KW-0472">Membrane</keyword>
<feature type="region of interest" description="Disordered" evidence="1">
    <location>
        <begin position="616"/>
        <end position="636"/>
    </location>
</feature>
<evidence type="ECO:0008006" key="5">
    <source>
        <dbReference type="Google" id="ProtNLM"/>
    </source>
</evidence>
<organism evidence="3 4">
    <name type="scientific">Candidatus Jorgensenbacteria bacterium GW2011_GWA2_45_13</name>
    <dbReference type="NCBI Taxonomy" id="1618662"/>
    <lineage>
        <taxon>Bacteria</taxon>
        <taxon>Candidatus Joergenseniibacteriota</taxon>
    </lineage>
</organism>
<feature type="compositionally biased region" description="Polar residues" evidence="1">
    <location>
        <begin position="619"/>
        <end position="636"/>
    </location>
</feature>
<evidence type="ECO:0000256" key="1">
    <source>
        <dbReference type="SAM" id="MobiDB-lite"/>
    </source>
</evidence>